<dbReference type="AlphaFoldDB" id="A0A2S7IK85"/>
<evidence type="ECO:0008006" key="3">
    <source>
        <dbReference type="Google" id="ProtNLM"/>
    </source>
</evidence>
<proteinExistence type="predicted"/>
<dbReference type="Proteomes" id="UP000239590">
    <property type="component" value="Unassembled WGS sequence"/>
</dbReference>
<sequence>MPSRPPVDVAINVYGKPYQTAVTLLSLLKHSGQWIDKIYFIEERKQPQGTDFSFLYPLLGDKLIRYRPWFWLWTNPFKKEWLMKLPFIRRAIRYQYAWEKSDKKFLLVTHNDVLYEKDLVGVYLSEIGDHIGVGKVGQCWNCPAYFANKCNSEKYWDYRPSKEEVQELVHQHPGARTVHFDYEMNRRSSWPIPECRLNEYTAMLNLELARPLTIPQGPATAFGNIDGLDTATGWFWSISNAGYRVKHVDFDPYAIHDWTGGMNSGHAALFDQQLYEKGELIAKEYLIKEYGLHL</sequence>
<dbReference type="RefSeq" id="WP_104709426.1">
    <property type="nucleotide sequence ID" value="NZ_PTRA01000001.1"/>
</dbReference>
<organism evidence="1 2">
    <name type="scientific">Siphonobacter curvatus</name>
    <dbReference type="NCBI Taxonomy" id="2094562"/>
    <lineage>
        <taxon>Bacteria</taxon>
        <taxon>Pseudomonadati</taxon>
        <taxon>Bacteroidota</taxon>
        <taxon>Cytophagia</taxon>
        <taxon>Cytophagales</taxon>
        <taxon>Cytophagaceae</taxon>
        <taxon>Siphonobacter</taxon>
    </lineage>
</organism>
<dbReference type="OrthoDB" id="929345at2"/>
<evidence type="ECO:0000313" key="1">
    <source>
        <dbReference type="EMBL" id="PQA58173.1"/>
    </source>
</evidence>
<dbReference type="EMBL" id="PTRA01000001">
    <property type="protein sequence ID" value="PQA58173.1"/>
    <property type="molecule type" value="Genomic_DNA"/>
</dbReference>
<evidence type="ECO:0000313" key="2">
    <source>
        <dbReference type="Proteomes" id="UP000239590"/>
    </source>
</evidence>
<keyword evidence="2" id="KW-1185">Reference proteome</keyword>
<comment type="caution">
    <text evidence="1">The sequence shown here is derived from an EMBL/GenBank/DDBJ whole genome shotgun (WGS) entry which is preliminary data.</text>
</comment>
<accession>A0A2S7IK85</accession>
<protein>
    <recommendedName>
        <fullName evidence="3">Glycosyl transferase</fullName>
    </recommendedName>
</protein>
<gene>
    <name evidence="1" type="ORF">C5O19_00380</name>
</gene>
<reference evidence="2" key="1">
    <citation type="submission" date="2018-02" db="EMBL/GenBank/DDBJ databases">
        <title>Genome sequencing of Solimonas sp. HR-BB.</title>
        <authorList>
            <person name="Lee Y."/>
            <person name="Jeon C.O."/>
        </authorList>
    </citation>
    <scope>NUCLEOTIDE SEQUENCE [LARGE SCALE GENOMIC DNA]</scope>
    <source>
        <strain evidence="2">HR-U</strain>
    </source>
</reference>
<name>A0A2S7IK85_9BACT</name>